<sequence>MLEGDRQLAKLTAELERTQVSLTMALTDAGKQFLRANAAEERIAALEAEIRRQLHLH</sequence>
<reference evidence="1 2" key="1">
    <citation type="submission" date="2009-01" db="EMBL/GenBank/DDBJ databases">
        <title>Complete sequence of chromosome of Methylobacterium nodulans ORS 2060.</title>
        <authorList>
            <consortium name="US DOE Joint Genome Institute"/>
            <person name="Lucas S."/>
            <person name="Copeland A."/>
            <person name="Lapidus A."/>
            <person name="Glavina del Rio T."/>
            <person name="Dalin E."/>
            <person name="Tice H."/>
            <person name="Bruce D."/>
            <person name="Goodwin L."/>
            <person name="Pitluck S."/>
            <person name="Sims D."/>
            <person name="Brettin T."/>
            <person name="Detter J.C."/>
            <person name="Han C."/>
            <person name="Larimer F."/>
            <person name="Land M."/>
            <person name="Hauser L."/>
            <person name="Kyrpides N."/>
            <person name="Ivanova N."/>
            <person name="Marx C.J."/>
            <person name="Richardson P."/>
        </authorList>
    </citation>
    <scope>NUCLEOTIDE SEQUENCE [LARGE SCALE GENOMIC DNA]</scope>
    <source>
        <strain evidence="2">LMG 21967 / CNCM I-2342 / ORS 2060</strain>
    </source>
</reference>
<proteinExistence type="predicted"/>
<organism evidence="1 2">
    <name type="scientific">Methylobacterium nodulans (strain LMG 21967 / CNCM I-2342 / ORS 2060)</name>
    <dbReference type="NCBI Taxonomy" id="460265"/>
    <lineage>
        <taxon>Bacteria</taxon>
        <taxon>Pseudomonadati</taxon>
        <taxon>Pseudomonadota</taxon>
        <taxon>Alphaproteobacteria</taxon>
        <taxon>Hyphomicrobiales</taxon>
        <taxon>Methylobacteriaceae</taxon>
        <taxon>Methylobacterium</taxon>
    </lineage>
</organism>
<dbReference type="EMBL" id="CP001349">
    <property type="protein sequence ID" value="ACL59716.1"/>
    <property type="molecule type" value="Genomic_DNA"/>
</dbReference>
<dbReference type="HOGENOM" id="CLU_2991546_0_0_5"/>
<protein>
    <submittedName>
        <fullName evidence="1">Uncharacterized protein</fullName>
    </submittedName>
</protein>
<dbReference type="AlphaFoldDB" id="B8IG06"/>
<dbReference type="Proteomes" id="UP000008207">
    <property type="component" value="Chromosome"/>
</dbReference>
<gene>
    <name evidence="1" type="ordered locus">Mnod_4854</name>
</gene>
<name>B8IG06_METNO</name>
<dbReference type="KEGG" id="mno:Mnod_4854"/>
<evidence type="ECO:0000313" key="1">
    <source>
        <dbReference type="EMBL" id="ACL59716.1"/>
    </source>
</evidence>
<evidence type="ECO:0000313" key="2">
    <source>
        <dbReference type="Proteomes" id="UP000008207"/>
    </source>
</evidence>
<keyword evidence="2" id="KW-1185">Reference proteome</keyword>
<accession>B8IG06</accession>